<dbReference type="GO" id="GO:0008233">
    <property type="term" value="F:peptidase activity"/>
    <property type="evidence" value="ECO:0007669"/>
    <property type="project" value="UniProtKB-KW"/>
</dbReference>
<name>A0A0H2R0N7_9AGAM</name>
<comment type="similarity">
    <text evidence="1">Belongs to the peptidase M20A family.</text>
</comment>
<dbReference type="InParanoid" id="A0A0H2R0N7"/>
<reference evidence="6 7" key="1">
    <citation type="submission" date="2015-04" db="EMBL/GenBank/DDBJ databases">
        <title>Complete genome sequence of Schizopora paradoxa KUC8140, a cosmopolitan wood degrader in East Asia.</title>
        <authorList>
            <consortium name="DOE Joint Genome Institute"/>
            <person name="Min B."/>
            <person name="Park H."/>
            <person name="Jang Y."/>
            <person name="Kim J.-J."/>
            <person name="Kim K.H."/>
            <person name="Pangilinan J."/>
            <person name="Lipzen A."/>
            <person name="Riley R."/>
            <person name="Grigoriev I.V."/>
            <person name="Spatafora J.W."/>
            <person name="Choi I.-G."/>
        </authorList>
    </citation>
    <scope>NUCLEOTIDE SEQUENCE [LARGE SCALE GENOMIC DNA]</scope>
    <source>
        <strain evidence="6 7">KUC8140</strain>
    </source>
</reference>
<evidence type="ECO:0000256" key="2">
    <source>
        <dbReference type="ARBA" id="ARBA00022670"/>
    </source>
</evidence>
<dbReference type="EMBL" id="KQ086332">
    <property type="protein sequence ID" value="KLO05284.1"/>
    <property type="molecule type" value="Genomic_DNA"/>
</dbReference>
<evidence type="ECO:0000256" key="4">
    <source>
        <dbReference type="ARBA" id="ARBA00022801"/>
    </source>
</evidence>
<dbReference type="OrthoDB" id="7832001at2759"/>
<dbReference type="InterPro" id="IPR002933">
    <property type="entry name" value="Peptidase_M20"/>
</dbReference>
<dbReference type="SUPFAM" id="SSF53187">
    <property type="entry name" value="Zn-dependent exopeptidases"/>
    <property type="match status" value="1"/>
</dbReference>
<evidence type="ECO:0000313" key="6">
    <source>
        <dbReference type="EMBL" id="KLO05284.1"/>
    </source>
</evidence>
<evidence type="ECO:0000259" key="5">
    <source>
        <dbReference type="Pfam" id="PF07687"/>
    </source>
</evidence>
<evidence type="ECO:0000256" key="1">
    <source>
        <dbReference type="ARBA" id="ARBA00006247"/>
    </source>
</evidence>
<dbReference type="Pfam" id="PF07687">
    <property type="entry name" value="M20_dimer"/>
    <property type="match status" value="1"/>
</dbReference>
<evidence type="ECO:0000313" key="7">
    <source>
        <dbReference type="Proteomes" id="UP000053477"/>
    </source>
</evidence>
<dbReference type="AlphaFoldDB" id="A0A0H2R0N7"/>
<gene>
    <name evidence="6" type="ORF">SCHPADRAFT_947045</name>
</gene>
<dbReference type="GO" id="GO:0046872">
    <property type="term" value="F:metal ion binding"/>
    <property type="evidence" value="ECO:0007669"/>
    <property type="project" value="UniProtKB-KW"/>
</dbReference>
<dbReference type="PANTHER" id="PTHR43270:SF4">
    <property type="entry name" value="CARNOSINE DIPEPTIDASE 2, ISOFORM A"/>
    <property type="match status" value="1"/>
</dbReference>
<keyword evidence="2" id="KW-0645">Protease</keyword>
<proteinExistence type="inferred from homology"/>
<dbReference type="Pfam" id="PF01546">
    <property type="entry name" value="Peptidase_M20"/>
    <property type="match status" value="1"/>
</dbReference>
<evidence type="ECO:0000256" key="3">
    <source>
        <dbReference type="ARBA" id="ARBA00022723"/>
    </source>
</evidence>
<dbReference type="InterPro" id="IPR011650">
    <property type="entry name" value="Peptidase_M20_dimer"/>
</dbReference>
<dbReference type="Gene3D" id="3.40.630.10">
    <property type="entry name" value="Zn peptidases"/>
    <property type="match status" value="1"/>
</dbReference>
<organism evidence="6 7">
    <name type="scientific">Schizopora paradoxa</name>
    <dbReference type="NCBI Taxonomy" id="27342"/>
    <lineage>
        <taxon>Eukaryota</taxon>
        <taxon>Fungi</taxon>
        <taxon>Dikarya</taxon>
        <taxon>Basidiomycota</taxon>
        <taxon>Agaricomycotina</taxon>
        <taxon>Agaricomycetes</taxon>
        <taxon>Hymenochaetales</taxon>
        <taxon>Schizoporaceae</taxon>
        <taxon>Schizopora</taxon>
    </lineage>
</organism>
<dbReference type="PANTHER" id="PTHR43270">
    <property type="entry name" value="BETA-ALA-HIS DIPEPTIDASE"/>
    <property type="match status" value="1"/>
</dbReference>
<dbReference type="STRING" id="27342.A0A0H2R0N7"/>
<keyword evidence="4" id="KW-0378">Hydrolase</keyword>
<dbReference type="FunCoup" id="A0A0H2R0N7">
    <property type="interactions" value="184"/>
</dbReference>
<accession>A0A0H2R0N7</accession>
<dbReference type="Proteomes" id="UP000053477">
    <property type="component" value="Unassembled WGS sequence"/>
</dbReference>
<feature type="domain" description="Peptidase M20 dimerisation" evidence="5">
    <location>
        <begin position="215"/>
        <end position="375"/>
    </location>
</feature>
<dbReference type="Gene3D" id="3.30.70.360">
    <property type="match status" value="1"/>
</dbReference>
<protein>
    <submittedName>
        <fullName evidence="6">CNDP dipeptidase</fullName>
    </submittedName>
</protein>
<dbReference type="PROSITE" id="PS00759">
    <property type="entry name" value="ARGE_DAPE_CPG2_2"/>
    <property type="match status" value="1"/>
</dbReference>
<keyword evidence="3" id="KW-0479">Metal-binding</keyword>
<dbReference type="GO" id="GO:0006508">
    <property type="term" value="P:proteolysis"/>
    <property type="evidence" value="ECO:0007669"/>
    <property type="project" value="UniProtKB-KW"/>
</dbReference>
<sequence>MPAPQNFLQYCDDNALNFVKRLANGVHIKSVSGDPTLRNDVFKMTDFLEGELQGVGCTVTRKPLGEQIIDGKPSGLYLPDVLFASIGNDSTKKTILIYGHYDVQPAAKEDGWKTDDPFVLDYNAQNPGELIGRGSTDDKGPVIGWINVLEAHKKLNLPLPVNLKFCFEGMEESGSEGLDDLIKNEATSGTFFRNVDAVCITDSYWLNTRTPVLTYGLRGIIYYNLTISGLAFDLHSGAFGGMVHEPLTDLFAIMSNLVAPDGTILIPGVNELVPAPTPDEIKLYEDMDYSMQDFKNSVGDESAGDMSVNAVTQNTVSLLLKRMRFPSLSLHGIIGASSGVESKTVIPAEVTGKFSLRLVQDQTPANVDPLVQDYVCKLHKSLNTGNTYRLTNVGDGLPWLEDYHHWNYEAAEKATIAIYNKKPDYNREGGSIPIALTFSDQIGKNVLLLPMGRGDDGEHSVNEKIDFANYIGGTKLFGAYLYEIADLASK</sequence>
<keyword evidence="7" id="KW-1185">Reference proteome</keyword>
<dbReference type="InterPro" id="IPR001261">
    <property type="entry name" value="ArgE/DapE_CS"/>
</dbReference>
<dbReference type="InterPro" id="IPR051458">
    <property type="entry name" value="Cyt/Met_Dipeptidase"/>
</dbReference>